<reference evidence="3 4" key="1">
    <citation type="submission" date="2012-08" db="EMBL/GenBank/DDBJ databases">
        <title>Oryza genome evolution.</title>
        <authorList>
            <person name="Wing R.A."/>
        </authorList>
    </citation>
    <scope>NUCLEOTIDE SEQUENCE</scope>
</reference>
<sequence length="1368" mass="150428">MTRALGKGKYFSLGRIFSRKITFRMNVQFLSPNCGERKDMYVKCIESSLIWIEDKKEFAEDTSRSISIPGHRDLYDKATCTNICSGNIITMFSLDQLIRKNSTLTSVRVVPVSAPFVAVHVNRKAYCDLPKFLEDMKQILVRSLSTAAAARPPWALLQLSKADRSGAGAAPGASLHADYPPCVSHLTFAVGFINPDFPVGPDPDMFRTVSTDVRATSGDGLVLARFYDSRNYIPTVGRRGGDPIREWSISGIDRDPEMTRFVCNPLSGEMYRLPDLDGTKKTVRYLHLGLLTQPGDGGQGPPGRYAVAQLGMNGDDPEGEGEGCPMRRFLSESGEWEKLVVGMPSLVSAARRRVHTDQEVVAFGDRLWWVDVSFGAVSVDPFSDRPELRFVELPKGSVLPDLDAVVMLREMGKFRRMGVSEGKLRYVEVSNGKQFMGNSSWTLEHEVAFGPIWKEERHASVPLNGMPRVGAIDPLNANIVYLIVGDQLLSIDLVKGRATDSSRLDRATADCPLLPCVLPPWLESSQIPEGTHWSKKAKEKRAALSFSDMSLRRLLGLSGEVSGRLFRSYSTEASRPAWALIADVVRLDDQRPPERRATFCLAEPPRVSKLSVPLHYLLAPATPSTSGSVACRTEVCAAESGGLLLVRAVFDIAQLPTHVQFPIPIPNPKVDNTWPPLPGLKSTTEVARAICNPLSGQLLRLPDASDNGRNFPGFLTQSSRGDGAPPDRYAVADVRGKDCILHRFLSETGRWDAVGSVSSLSVRRQILVDQSVVAFGGKMWWIDLAWGAIGVDPFADKPDVRYAVLPSGSVLPADPASIEMRRGKVGLRRYRRIGVSEGRMRYVEVSAAKPYMLSSFVLDDEGSGWMLEHRVALGRLWSEPLQIGAIDPLDAKVTYLMVGVDGKHVIGVDMEKGMVIASFQLDEPTIGLTPFLLPPWLASSRIPACIMHLRRLLGLSGEVSGRLRRSHSTAAASLPAWAMMADVQVDEQAVHAFFRLTDPPFVSKFFLPLHFLVPPAILSTGKNFFCRRTICPASSSGFLLFRTVHDLIEAPAAHVGFPPKSILKVGTWPPLPGLNSHKEIVYAVCNPLTGQVLRLPEDPAAEAAGKSNIPRRNMPGFLTQSDRGDGAPPDRFSVAEVRGNDCILHRFLSGTGRWDAVASLRSPSVTRKVVIDQPVVTFGGRMWWVDLAWGAIGVDPFADDPDVRYVLLPNGSVLPPDAASIEMRLVEEEEGLRRYRIIGVSEGRLRYVEMSMAEPFVLSSFVLDDEGSRWSLEHRMELGHLAEHLKIGAIDPLNAKVMYLLVGDDGKDGIGVDMEKGMVIASFQHDEPTGLRLTPLLLPPWLASSRIPDTVDARTPWGYPLILARCSN</sequence>
<feature type="domain" description="DUF1618" evidence="2">
    <location>
        <begin position="781"/>
        <end position="879"/>
    </location>
</feature>
<dbReference type="PANTHER" id="PTHR33086:SF4">
    <property type="entry name" value="OS05G0467700 PROTEIN"/>
    <property type="match status" value="1"/>
</dbReference>
<organism evidence="3 4">
    <name type="scientific">Leersia perrieri</name>
    <dbReference type="NCBI Taxonomy" id="77586"/>
    <lineage>
        <taxon>Eukaryota</taxon>
        <taxon>Viridiplantae</taxon>
        <taxon>Streptophyta</taxon>
        <taxon>Embryophyta</taxon>
        <taxon>Tracheophyta</taxon>
        <taxon>Spermatophyta</taxon>
        <taxon>Magnoliopsida</taxon>
        <taxon>Liliopsida</taxon>
        <taxon>Poales</taxon>
        <taxon>Poaceae</taxon>
        <taxon>BOP clade</taxon>
        <taxon>Oryzoideae</taxon>
        <taxon>Oryzeae</taxon>
        <taxon>Oryzinae</taxon>
        <taxon>Leersia</taxon>
    </lineage>
</organism>
<proteinExistence type="predicted"/>
<evidence type="ECO:0000313" key="4">
    <source>
        <dbReference type="Proteomes" id="UP000032180"/>
    </source>
</evidence>
<feature type="domain" description="DUF1618" evidence="2">
    <location>
        <begin position="1184"/>
        <end position="1283"/>
    </location>
</feature>
<dbReference type="STRING" id="77586.A0A0D9WHI4"/>
<dbReference type="Pfam" id="PF07762">
    <property type="entry name" value="DUF1618"/>
    <property type="match status" value="3"/>
</dbReference>
<dbReference type="HOGENOM" id="CLU_004202_1_0_1"/>
<accession>A0A0D9WHI4</accession>
<reference evidence="3" key="3">
    <citation type="submission" date="2015-04" db="UniProtKB">
        <authorList>
            <consortium name="EnsemblPlants"/>
        </authorList>
    </citation>
    <scope>IDENTIFICATION</scope>
</reference>
<dbReference type="Proteomes" id="UP000032180">
    <property type="component" value="Chromosome 5"/>
</dbReference>
<dbReference type="eggNOG" id="KOG0469">
    <property type="taxonomic scope" value="Eukaryota"/>
</dbReference>
<evidence type="ECO:0000256" key="1">
    <source>
        <dbReference type="SAM" id="MobiDB-lite"/>
    </source>
</evidence>
<feature type="region of interest" description="Disordered" evidence="1">
    <location>
        <begin position="1103"/>
        <end position="1126"/>
    </location>
</feature>
<dbReference type="Gramene" id="LPERR05G15630.1">
    <property type="protein sequence ID" value="LPERR05G15630.1"/>
    <property type="gene ID" value="LPERR05G15630"/>
</dbReference>
<reference evidence="4" key="2">
    <citation type="submission" date="2013-12" db="EMBL/GenBank/DDBJ databases">
        <authorList>
            <person name="Yu Y."/>
            <person name="Lee S."/>
            <person name="de Baynast K."/>
            <person name="Wissotski M."/>
            <person name="Liu L."/>
            <person name="Talag J."/>
            <person name="Goicoechea J."/>
            <person name="Angelova A."/>
            <person name="Jetty R."/>
            <person name="Kudrna D."/>
            <person name="Golser W."/>
            <person name="Rivera L."/>
            <person name="Zhang J."/>
            <person name="Wing R."/>
        </authorList>
    </citation>
    <scope>NUCLEOTIDE SEQUENCE</scope>
</reference>
<protein>
    <recommendedName>
        <fullName evidence="2">DUF1618 domain-containing protein</fullName>
    </recommendedName>
</protein>
<dbReference type="PANTHER" id="PTHR33086">
    <property type="entry name" value="OS05G0468200 PROTEIN-RELATED"/>
    <property type="match status" value="1"/>
</dbReference>
<keyword evidence="4" id="KW-1185">Reference proteome</keyword>
<evidence type="ECO:0000259" key="2">
    <source>
        <dbReference type="Pfam" id="PF07762"/>
    </source>
</evidence>
<name>A0A0D9WHI4_9ORYZ</name>
<dbReference type="EnsemblPlants" id="LPERR05G15630.1">
    <property type="protein sequence ID" value="LPERR05G15630.1"/>
    <property type="gene ID" value="LPERR05G15630"/>
</dbReference>
<evidence type="ECO:0000313" key="3">
    <source>
        <dbReference type="EnsemblPlants" id="LPERR05G15630.1"/>
    </source>
</evidence>
<feature type="domain" description="DUF1618" evidence="2">
    <location>
        <begin position="369"/>
        <end position="458"/>
    </location>
</feature>
<dbReference type="InterPro" id="IPR011676">
    <property type="entry name" value="DUF1618"/>
</dbReference>